<dbReference type="RefSeq" id="WP_092651383.1">
    <property type="nucleotide sequence ID" value="NZ_FOHA01000006.1"/>
</dbReference>
<feature type="region of interest" description="Disordered" evidence="1">
    <location>
        <begin position="656"/>
        <end position="676"/>
    </location>
</feature>
<sequence>MAKQQISHEDLIRLGGDTVYKELEIHERVEINGKIFVIKDIISNPKTGLQAITVSLDGTDEYAVIYQGTQPGDGGNDYLTDASLLTDKIHPQLDAASQYYNDMYKKYGNIKYVGGNSLGGGLANYVTYKNGWSNVHSVVLNPAIIPEIGDVDDPERYTNYLTQYDPLTLAEKGIGLKDRIPGHIHDLVYGIPIFGRLVSNHVGYVKDDDGNLIGVEIETPDGQKVWLNLQVDAFLPVSIFSGNILGRGNGEKVEITPDILALLSNQITDKLLEWFRQISRNNETVSILIGNEKNKFEIRVDELKGEVEAIFSSGGMNFFETWANVKESLGVIGDGLIGGMGILSEIPKLAPIKIPFITDVATVLPSLIQLIDTLSDFFNEIKTKHVPALFEDVDRGFSDGVVSNLSKHHRMLEGNISTLDTKVRNYASQIDGVRITMVEMDRALAAGIEPQIIGIPTFTNTVLKEEKYLEGWKALNETLDKNYKTFTKNIEGRFVSLLTQIKDKVEGLLDIAETIESSLNTVANMIDIPWFEFDDNLRENAREFNSFTVRPIKSSIEGIITGIAAMIANFPNLLENFKPYVKHALFINSNYETVLILNEYNYGILESIYLTFNDMQYHLQENKAEAISRLGNVAMHISNDFGTVQYQMGQSTLTKHNRPKKVNKHPAFSGARPIAT</sequence>
<reference evidence="2 3" key="1">
    <citation type="submission" date="2016-10" db="EMBL/GenBank/DDBJ databases">
        <authorList>
            <person name="de Groot N.N."/>
        </authorList>
    </citation>
    <scope>NUCLEOTIDE SEQUENCE [LARGE SCALE GENOMIC DNA]</scope>
    <source>
        <strain evidence="2 3">DSM 13760</strain>
    </source>
</reference>
<organism evidence="2 3">
    <name type="scientific">Isobaculum melis</name>
    <dbReference type="NCBI Taxonomy" id="142588"/>
    <lineage>
        <taxon>Bacteria</taxon>
        <taxon>Bacillati</taxon>
        <taxon>Bacillota</taxon>
        <taxon>Bacilli</taxon>
        <taxon>Lactobacillales</taxon>
        <taxon>Carnobacteriaceae</taxon>
        <taxon>Isobaculum</taxon>
    </lineage>
</organism>
<keyword evidence="3" id="KW-1185">Reference proteome</keyword>
<dbReference type="Proteomes" id="UP000198948">
    <property type="component" value="Unassembled WGS sequence"/>
</dbReference>
<evidence type="ECO:0000313" key="3">
    <source>
        <dbReference type="Proteomes" id="UP000198948"/>
    </source>
</evidence>
<accession>A0A1H9S114</accession>
<dbReference type="EMBL" id="FOHA01000006">
    <property type="protein sequence ID" value="SER78325.1"/>
    <property type="molecule type" value="Genomic_DNA"/>
</dbReference>
<dbReference type="OrthoDB" id="2747668at2"/>
<evidence type="ECO:0000313" key="2">
    <source>
        <dbReference type="EMBL" id="SER78325.1"/>
    </source>
</evidence>
<dbReference type="STRING" id="142588.SAMN04488559_1063"/>
<evidence type="ECO:0000256" key="1">
    <source>
        <dbReference type="SAM" id="MobiDB-lite"/>
    </source>
</evidence>
<proteinExistence type="predicted"/>
<dbReference type="NCBIfam" id="NF047388">
    <property type="entry name" value="SA1320_fam"/>
    <property type="match status" value="1"/>
</dbReference>
<name>A0A1H9S114_9LACT</name>
<dbReference type="InterPro" id="IPR029058">
    <property type="entry name" value="AB_hydrolase_fold"/>
</dbReference>
<gene>
    <name evidence="2" type="ORF">SAMN04488559_1063</name>
</gene>
<dbReference type="SUPFAM" id="SSF53474">
    <property type="entry name" value="alpha/beta-Hydrolases"/>
    <property type="match status" value="1"/>
</dbReference>
<protein>
    <submittedName>
        <fullName evidence="2">Uncharacterized protein</fullName>
    </submittedName>
</protein>
<dbReference type="AlphaFoldDB" id="A0A1H9S114"/>